<protein>
    <submittedName>
        <fullName evidence="2">Uncharacterized protein</fullName>
    </submittedName>
</protein>
<accession>A0A284QWK2</accession>
<feature type="compositionally biased region" description="Polar residues" evidence="1">
    <location>
        <begin position="22"/>
        <end position="36"/>
    </location>
</feature>
<evidence type="ECO:0000313" key="3">
    <source>
        <dbReference type="Proteomes" id="UP000219338"/>
    </source>
</evidence>
<feature type="region of interest" description="Disordered" evidence="1">
    <location>
        <begin position="1"/>
        <end position="85"/>
    </location>
</feature>
<dbReference type="EMBL" id="FUEG01000002">
    <property type="protein sequence ID" value="SJL00845.1"/>
    <property type="molecule type" value="Genomic_DNA"/>
</dbReference>
<proteinExistence type="predicted"/>
<reference evidence="3" key="1">
    <citation type="journal article" date="2017" name="Nat. Ecol. Evol.">
        <title>Genome expansion and lineage-specific genetic innovations in the forest pathogenic fungi Armillaria.</title>
        <authorList>
            <person name="Sipos G."/>
            <person name="Prasanna A.N."/>
            <person name="Walter M.C."/>
            <person name="O'Connor E."/>
            <person name="Balint B."/>
            <person name="Krizsan K."/>
            <person name="Kiss B."/>
            <person name="Hess J."/>
            <person name="Varga T."/>
            <person name="Slot J."/>
            <person name="Riley R."/>
            <person name="Boka B."/>
            <person name="Rigling D."/>
            <person name="Barry K."/>
            <person name="Lee J."/>
            <person name="Mihaltcheva S."/>
            <person name="LaButti K."/>
            <person name="Lipzen A."/>
            <person name="Waldron R."/>
            <person name="Moloney N.M."/>
            <person name="Sperisen C."/>
            <person name="Kredics L."/>
            <person name="Vagvoelgyi C."/>
            <person name="Patrignani A."/>
            <person name="Fitzpatrick D."/>
            <person name="Nagy I."/>
            <person name="Doyle S."/>
            <person name="Anderson J.B."/>
            <person name="Grigoriev I.V."/>
            <person name="Gueldener U."/>
            <person name="Muensterkoetter M."/>
            <person name="Nagy L.G."/>
        </authorList>
    </citation>
    <scope>NUCLEOTIDE SEQUENCE [LARGE SCALE GENOMIC DNA]</scope>
    <source>
        <strain evidence="3">C18/9</strain>
    </source>
</reference>
<dbReference type="AlphaFoldDB" id="A0A284QWK2"/>
<organism evidence="2 3">
    <name type="scientific">Armillaria ostoyae</name>
    <name type="common">Armillaria root rot fungus</name>
    <dbReference type="NCBI Taxonomy" id="47428"/>
    <lineage>
        <taxon>Eukaryota</taxon>
        <taxon>Fungi</taxon>
        <taxon>Dikarya</taxon>
        <taxon>Basidiomycota</taxon>
        <taxon>Agaricomycotina</taxon>
        <taxon>Agaricomycetes</taxon>
        <taxon>Agaricomycetidae</taxon>
        <taxon>Agaricales</taxon>
        <taxon>Marasmiineae</taxon>
        <taxon>Physalacriaceae</taxon>
        <taxon>Armillaria</taxon>
    </lineage>
</organism>
<evidence type="ECO:0000256" key="1">
    <source>
        <dbReference type="SAM" id="MobiDB-lite"/>
    </source>
</evidence>
<evidence type="ECO:0000313" key="2">
    <source>
        <dbReference type="EMBL" id="SJL00845.1"/>
    </source>
</evidence>
<dbReference type="Proteomes" id="UP000219338">
    <property type="component" value="Unassembled WGS sequence"/>
</dbReference>
<keyword evidence="3" id="KW-1185">Reference proteome</keyword>
<gene>
    <name evidence="2" type="ORF">ARMOST_04159</name>
</gene>
<sequence length="228" mass="25133">MTNSEEYEGCGSPRVGHKKARTGNSDGQGETGNSAFAVQAHPTVLSQGGLLSTRDGDRSIPPLKEQGSAKAQKRPAVGQEAASAQAVNRRHPVTCIEVPDKDDDTAFQIWLARERTPAIAKKGDEPSSVPPTRSYSSSWLKPFEVDWTLCTVCEAQNDNAARAALYVWMHIDRVPELTSELLSELCKGGELARERLYELHEPPHYLHRRQSNSRDFLLNIQLTAITGQ</sequence>
<name>A0A284QWK2_ARMOS</name>